<protein>
    <submittedName>
        <fullName evidence="3">Uncharacterized protein</fullName>
    </submittedName>
</protein>
<keyword evidence="4" id="KW-1185">Reference proteome</keyword>
<evidence type="ECO:0000256" key="1">
    <source>
        <dbReference type="SAM" id="MobiDB-lite"/>
    </source>
</evidence>
<proteinExistence type="predicted"/>
<dbReference type="EMBL" id="LWDP01000103">
    <property type="protein sequence ID" value="ORD93348.1"/>
    <property type="molecule type" value="Genomic_DNA"/>
</dbReference>
<comment type="caution">
    <text evidence="3">The sequence shown here is derived from an EMBL/GenBank/DDBJ whole genome shotgun (WGS) entry which is preliminary data.</text>
</comment>
<feature type="region of interest" description="Disordered" evidence="1">
    <location>
        <begin position="72"/>
        <end position="113"/>
    </location>
</feature>
<sequence length="113" mass="13119">MFVNVYGLISVLIKVAFASHSMHPYDSLHAFCETCFQYREIEQAYFCKTCKYTVLICKICVRFDKMHEHNLLANPDTLNSDPTKEITQKEPTKTTQLLDDESDNDESRTTKTE</sequence>
<evidence type="ECO:0000313" key="3">
    <source>
        <dbReference type="EMBL" id="ORD93348.1"/>
    </source>
</evidence>
<feature type="chain" id="PRO_5012598381" evidence="2">
    <location>
        <begin position="19"/>
        <end position="113"/>
    </location>
</feature>
<accession>A0A1Y1S5S4</accession>
<evidence type="ECO:0000256" key="2">
    <source>
        <dbReference type="SAM" id="SignalP"/>
    </source>
</evidence>
<name>A0A1Y1S5S4_9MICR</name>
<dbReference type="VEuPathDB" id="MicrosporidiaDB:ECANGB1_106"/>
<organism evidence="3 4">
    <name type="scientific">Enterospora canceri</name>
    <dbReference type="NCBI Taxonomy" id="1081671"/>
    <lineage>
        <taxon>Eukaryota</taxon>
        <taxon>Fungi</taxon>
        <taxon>Fungi incertae sedis</taxon>
        <taxon>Microsporidia</taxon>
        <taxon>Enterocytozoonidae</taxon>
        <taxon>Enterospora</taxon>
    </lineage>
</organism>
<feature type="signal peptide" evidence="2">
    <location>
        <begin position="1"/>
        <end position="18"/>
    </location>
</feature>
<dbReference type="AlphaFoldDB" id="A0A1Y1S5S4"/>
<evidence type="ECO:0000313" key="4">
    <source>
        <dbReference type="Proteomes" id="UP000192639"/>
    </source>
</evidence>
<reference evidence="3 4" key="1">
    <citation type="journal article" date="2017" name="Environ. Microbiol.">
        <title>Decay of the glycolytic pathway and adaptation to intranuclear parasitism within Enterocytozoonidae microsporidia.</title>
        <authorList>
            <person name="Wiredu Boakye D."/>
            <person name="Jaroenlak P."/>
            <person name="Prachumwat A."/>
            <person name="Williams T.A."/>
            <person name="Bateman K.S."/>
            <person name="Itsathitphaisarn O."/>
            <person name="Sritunyalucksana K."/>
            <person name="Paszkiewicz K.H."/>
            <person name="Moore K.A."/>
            <person name="Stentiford G.D."/>
            <person name="Williams B.A."/>
        </authorList>
    </citation>
    <scope>NUCLEOTIDE SEQUENCE [LARGE SCALE GENOMIC DNA]</scope>
    <source>
        <strain evidence="3 4">GB1</strain>
    </source>
</reference>
<dbReference type="Proteomes" id="UP000192639">
    <property type="component" value="Unassembled WGS sequence"/>
</dbReference>
<feature type="compositionally biased region" description="Basic and acidic residues" evidence="1">
    <location>
        <begin position="82"/>
        <end position="92"/>
    </location>
</feature>
<keyword evidence="2" id="KW-0732">Signal</keyword>
<gene>
    <name evidence="3" type="ORF">ECANGB1_106</name>
</gene>